<evidence type="ECO:0000313" key="2">
    <source>
        <dbReference type="Proteomes" id="UP000014680"/>
    </source>
</evidence>
<proteinExistence type="predicted"/>
<protein>
    <submittedName>
        <fullName evidence="1">Uncharacterized protein</fullName>
    </submittedName>
</protein>
<name>A0A0A1U208_ENTIV</name>
<dbReference type="KEGG" id="eiv:EIN_222250"/>
<organism evidence="1 2">
    <name type="scientific">Entamoeba invadens IP1</name>
    <dbReference type="NCBI Taxonomy" id="370355"/>
    <lineage>
        <taxon>Eukaryota</taxon>
        <taxon>Amoebozoa</taxon>
        <taxon>Evosea</taxon>
        <taxon>Archamoebae</taxon>
        <taxon>Mastigamoebida</taxon>
        <taxon>Entamoebidae</taxon>
        <taxon>Entamoeba</taxon>
    </lineage>
</organism>
<dbReference type="InterPro" id="IPR016024">
    <property type="entry name" value="ARM-type_fold"/>
</dbReference>
<reference evidence="1 2" key="1">
    <citation type="submission" date="2012-10" db="EMBL/GenBank/DDBJ databases">
        <authorList>
            <person name="Zafar N."/>
            <person name="Inman J."/>
            <person name="Hall N."/>
            <person name="Lorenzi H."/>
            <person name="Caler E."/>
        </authorList>
    </citation>
    <scope>NUCLEOTIDE SEQUENCE [LARGE SCALE GENOMIC DNA]</scope>
    <source>
        <strain evidence="1 2">IP1</strain>
    </source>
</reference>
<dbReference type="EMBL" id="KB206756">
    <property type="protein sequence ID" value="ELP88082.1"/>
    <property type="molecule type" value="Genomic_DNA"/>
</dbReference>
<dbReference type="GeneID" id="14887072"/>
<accession>A0A0A1U208</accession>
<sequence length="476" mass="54501">MSHLRGEKDLSSLCSNRANDLAILRSANRANLISKKRVVDSVVFKTLPKISDIQQTISMALSGDFNSFKLIAQYLNGDPMPIQLLIKAEFFQKMMSQVENLTPEFLSVFLLISQFFTSEGKTINHSQLLLSSGFLTKLDVMLSNTNNSVVVRTLNVTGNIILDSASFASLFLQFKIIEKCFSLVESNPMEDVIEAVGYVFEALCKSIPSNAPNTFEWVYKYFFELLKKSSEFKDNTVAHALVSIANLYSNSVFVKAEDVLPFLLEFLRRNRLVENTLNLILKFTRSYGSICKLLAASDFWSVCNRYLEMPNLDEKVMYYIFFVNSNIACDSDDMPFLIIEKTNLYDYAYKIAIEKTVKYTTLVQCYYLIANLVFLDYDDIMECVFNKFPKTLNIFIDIVSNVEEEPLLLSTCLKAFVNLLRYAKTYDIDTEQYLEGCNLEQILFDLKSHNLGDIVNEKVDNLTKVYRSLPSKEEEL</sequence>
<dbReference type="SUPFAM" id="SSF48371">
    <property type="entry name" value="ARM repeat"/>
    <property type="match status" value="1"/>
</dbReference>
<dbReference type="VEuPathDB" id="AmoebaDB:EIN_222250"/>
<dbReference type="InterPro" id="IPR011989">
    <property type="entry name" value="ARM-like"/>
</dbReference>
<dbReference type="AlphaFoldDB" id="A0A0A1U208"/>
<dbReference type="Gene3D" id="1.25.10.10">
    <property type="entry name" value="Leucine-rich Repeat Variant"/>
    <property type="match status" value="1"/>
</dbReference>
<dbReference type="RefSeq" id="XP_004254853.1">
    <property type="nucleotide sequence ID" value="XM_004254805.1"/>
</dbReference>
<evidence type="ECO:0000313" key="1">
    <source>
        <dbReference type="EMBL" id="ELP88082.1"/>
    </source>
</evidence>
<dbReference type="Proteomes" id="UP000014680">
    <property type="component" value="Unassembled WGS sequence"/>
</dbReference>
<keyword evidence="2" id="KW-1185">Reference proteome</keyword>
<gene>
    <name evidence="1" type="ORF">EIN_222250</name>
</gene>